<dbReference type="SMART" id="SM00867">
    <property type="entry name" value="YceI"/>
    <property type="match status" value="1"/>
</dbReference>
<dbReference type="RefSeq" id="WP_236959061.1">
    <property type="nucleotide sequence ID" value="NZ_JAETXX010000005.1"/>
</dbReference>
<feature type="domain" description="Lipid/polyisoprenoid-binding YceI-like" evidence="2">
    <location>
        <begin position="45"/>
        <end position="220"/>
    </location>
</feature>
<gene>
    <name evidence="3" type="ORF">JM658_09685</name>
</gene>
<dbReference type="Proteomes" id="UP000829517">
    <property type="component" value="Unassembled WGS sequence"/>
</dbReference>
<sequence>MKKNILSISLIACLTIFTACKDDKKNETTPSEAEAAKEVSATATKFKAIPAESTIDWKGAKPTGEHTGTIAIESGVIAVKDGAVESGNFLIDMNSITVTDLEGDKKENLEAHLKGTVEGKEDHFFNVKDHPTAYFEITGTEVNNGKTFIKGNLAVKGIKRNISIPVTLTENGDTILLASEAFTIDRTQWEVNYGSKSVFGDLGDKFINDDIELKVSIKANKA</sequence>
<dbReference type="InterPro" id="IPR007372">
    <property type="entry name" value="Lipid/polyisoprenoid-bd_YceI"/>
</dbReference>
<evidence type="ECO:0000313" key="4">
    <source>
        <dbReference type="Proteomes" id="UP000829517"/>
    </source>
</evidence>
<dbReference type="PANTHER" id="PTHR34406">
    <property type="entry name" value="PROTEIN YCEI"/>
    <property type="match status" value="1"/>
</dbReference>
<organism evidence="3 4">
    <name type="scientific">Joostella atrarenae</name>
    <dbReference type="NCBI Taxonomy" id="679257"/>
    <lineage>
        <taxon>Bacteria</taxon>
        <taxon>Pseudomonadati</taxon>
        <taxon>Bacteroidota</taxon>
        <taxon>Flavobacteriia</taxon>
        <taxon>Flavobacteriales</taxon>
        <taxon>Flavobacteriaceae</taxon>
        <taxon>Joostella</taxon>
    </lineage>
</organism>
<evidence type="ECO:0000259" key="2">
    <source>
        <dbReference type="SMART" id="SM00867"/>
    </source>
</evidence>
<feature type="signal peptide" evidence="1">
    <location>
        <begin position="1"/>
        <end position="21"/>
    </location>
</feature>
<protein>
    <submittedName>
        <fullName evidence="3">YceI family protein</fullName>
    </submittedName>
</protein>
<proteinExistence type="predicted"/>
<dbReference type="Pfam" id="PF04264">
    <property type="entry name" value="YceI"/>
    <property type="match status" value="1"/>
</dbReference>
<name>A0ABS9J3W8_9FLAO</name>
<dbReference type="Gene3D" id="2.40.128.110">
    <property type="entry name" value="Lipid/polyisoprenoid-binding, YceI-like"/>
    <property type="match status" value="1"/>
</dbReference>
<dbReference type="EMBL" id="JAETXX010000005">
    <property type="protein sequence ID" value="MCF8715094.1"/>
    <property type="molecule type" value="Genomic_DNA"/>
</dbReference>
<keyword evidence="4" id="KW-1185">Reference proteome</keyword>
<accession>A0ABS9J3W8</accession>
<evidence type="ECO:0000313" key="3">
    <source>
        <dbReference type="EMBL" id="MCF8715094.1"/>
    </source>
</evidence>
<feature type="chain" id="PRO_5046427297" evidence="1">
    <location>
        <begin position="22"/>
        <end position="222"/>
    </location>
</feature>
<keyword evidence="1" id="KW-0732">Signal</keyword>
<dbReference type="PANTHER" id="PTHR34406:SF1">
    <property type="entry name" value="PROTEIN YCEI"/>
    <property type="match status" value="1"/>
</dbReference>
<evidence type="ECO:0000256" key="1">
    <source>
        <dbReference type="SAM" id="SignalP"/>
    </source>
</evidence>
<dbReference type="PROSITE" id="PS51257">
    <property type="entry name" value="PROKAR_LIPOPROTEIN"/>
    <property type="match status" value="1"/>
</dbReference>
<reference evidence="3 4" key="1">
    <citation type="submission" date="2021-01" db="EMBL/GenBank/DDBJ databases">
        <title>Genome sequencing of Joostella atrarenae M1-2 (= KCTC 23194).</title>
        <authorList>
            <person name="Zakaria M.R."/>
            <person name="Lam M.Q."/>
            <person name="Chong C.S."/>
        </authorList>
    </citation>
    <scope>NUCLEOTIDE SEQUENCE [LARGE SCALE GENOMIC DNA]</scope>
    <source>
        <strain evidence="3 4">M1-2</strain>
    </source>
</reference>
<dbReference type="SUPFAM" id="SSF101874">
    <property type="entry name" value="YceI-like"/>
    <property type="match status" value="1"/>
</dbReference>
<comment type="caution">
    <text evidence="3">The sequence shown here is derived from an EMBL/GenBank/DDBJ whole genome shotgun (WGS) entry which is preliminary data.</text>
</comment>
<dbReference type="InterPro" id="IPR036761">
    <property type="entry name" value="TTHA0802/YceI-like_sf"/>
</dbReference>